<keyword evidence="2" id="KW-0378">Hydrolase</keyword>
<dbReference type="InterPro" id="IPR024191">
    <property type="entry name" value="Peptidase_M61"/>
</dbReference>
<dbReference type="AlphaFoldDB" id="A0A1W1CM15"/>
<dbReference type="GO" id="GO:0008233">
    <property type="term" value="F:peptidase activity"/>
    <property type="evidence" value="ECO:0007669"/>
    <property type="project" value="UniProtKB-KW"/>
</dbReference>
<sequence length="569" mass="66252">MIKYQVNTEQFKKHYFDICLTISKPNSNGIRLSLPTWIAGSYLIRDFAKHIVSIKATENNKPLNITQLDKNHWQIEPCRNEVNIYYQVYAFDCSVRSAFLDENRGFFNGSALLLSVDGEHNNTHQIEVKPQEGWQIYTTLTKIKKNLFEAETYEELIDCPVEMSKANCLDFKVNNIPHSLVLSGKHTIDDKRIIKDLIKICKHHHSFFGDSPFKKYLFLLLVTHNNYGGLEHSNSTSLICARDDLPQKHIKNITPEYTRLLGLLSHEYFHAWWVKKIKPKVFHNPNFNKEVYTEQLWIFEGWTSYYDELTLLRTKLLSLEEYLKLFGETITRVQQTLGRHNQSLVNSSFETWTKFYQQNENSINSGVSYYSKGALLAFVLDIQIREKTNDKLSLDDVLHHLWENYQDGLEDNTAQKVISELTNNNFDNFFKKYLYGTEDLPLKESFAYLGLDLTFVKPKTQKNTLGIFSKEEQGFIKITSVLHNSPAELSGLSVNDLIIAIDDIKVDFSQLEKTLNRYESGTKIVITVFRDNELRTFRAKLTTASKNICKISYLENISEKQKEHLNNWV</sequence>
<dbReference type="EMBL" id="FPHJ01000054">
    <property type="protein sequence ID" value="SFV66747.1"/>
    <property type="molecule type" value="Genomic_DNA"/>
</dbReference>
<feature type="domain" description="PDZ" evidence="1">
    <location>
        <begin position="452"/>
        <end position="532"/>
    </location>
</feature>
<dbReference type="PROSITE" id="PS50106">
    <property type="entry name" value="PDZ"/>
    <property type="match status" value="1"/>
</dbReference>
<name>A0A1W1CM15_9ZZZZ</name>
<dbReference type="Pfam" id="PF13180">
    <property type="entry name" value="PDZ_2"/>
    <property type="match status" value="1"/>
</dbReference>
<protein>
    <submittedName>
        <fullName evidence="2">Protease, putative</fullName>
    </submittedName>
</protein>
<dbReference type="SMART" id="SM00228">
    <property type="entry name" value="PDZ"/>
    <property type="match status" value="1"/>
</dbReference>
<dbReference type="Pfam" id="PF05299">
    <property type="entry name" value="Peptidase_M61"/>
    <property type="match status" value="1"/>
</dbReference>
<proteinExistence type="predicted"/>
<dbReference type="InterPro" id="IPR036034">
    <property type="entry name" value="PDZ_sf"/>
</dbReference>
<dbReference type="Gene3D" id="2.60.40.3650">
    <property type="match status" value="1"/>
</dbReference>
<dbReference type="GO" id="GO:0006508">
    <property type="term" value="P:proteolysis"/>
    <property type="evidence" value="ECO:0007669"/>
    <property type="project" value="UniProtKB-KW"/>
</dbReference>
<organism evidence="2">
    <name type="scientific">hydrothermal vent metagenome</name>
    <dbReference type="NCBI Taxonomy" id="652676"/>
    <lineage>
        <taxon>unclassified sequences</taxon>
        <taxon>metagenomes</taxon>
        <taxon>ecological metagenomes</taxon>
    </lineage>
</organism>
<reference evidence="2" key="1">
    <citation type="submission" date="2016-10" db="EMBL/GenBank/DDBJ databases">
        <authorList>
            <person name="de Groot N.N."/>
        </authorList>
    </citation>
    <scope>NUCLEOTIDE SEQUENCE</scope>
</reference>
<gene>
    <name evidence="2" type="ORF">MNB_SUP05-5-692</name>
</gene>
<accession>A0A1W1CM15</accession>
<dbReference type="InterPro" id="IPR001478">
    <property type="entry name" value="PDZ"/>
</dbReference>
<dbReference type="Gene3D" id="1.10.390.10">
    <property type="entry name" value="Neutral Protease Domain 2"/>
    <property type="match status" value="1"/>
</dbReference>
<dbReference type="PIRSF" id="PIRSF016493">
    <property type="entry name" value="Glycyl_aminpptds"/>
    <property type="match status" value="1"/>
</dbReference>
<dbReference type="InterPro" id="IPR007963">
    <property type="entry name" value="Peptidase_M61_catalytic"/>
</dbReference>
<dbReference type="Pfam" id="PF17899">
    <property type="entry name" value="Peptidase_M61_N"/>
    <property type="match status" value="1"/>
</dbReference>
<keyword evidence="2" id="KW-0645">Protease</keyword>
<dbReference type="Gene3D" id="2.30.42.10">
    <property type="match status" value="1"/>
</dbReference>
<dbReference type="InterPro" id="IPR027268">
    <property type="entry name" value="Peptidase_M4/M1_CTD_sf"/>
</dbReference>
<evidence type="ECO:0000259" key="1">
    <source>
        <dbReference type="PROSITE" id="PS50106"/>
    </source>
</evidence>
<dbReference type="SUPFAM" id="SSF50156">
    <property type="entry name" value="PDZ domain-like"/>
    <property type="match status" value="1"/>
</dbReference>
<dbReference type="SUPFAM" id="SSF55486">
    <property type="entry name" value="Metalloproteases ('zincins'), catalytic domain"/>
    <property type="match status" value="1"/>
</dbReference>
<dbReference type="InterPro" id="IPR040756">
    <property type="entry name" value="Peptidase_M61_N"/>
</dbReference>
<evidence type="ECO:0000313" key="2">
    <source>
        <dbReference type="EMBL" id="SFV66747.1"/>
    </source>
</evidence>